<dbReference type="SUPFAM" id="SSF52540">
    <property type="entry name" value="P-loop containing nucleoside triphosphate hydrolases"/>
    <property type="match status" value="1"/>
</dbReference>
<feature type="domain" description="HTH luxR-type" evidence="2">
    <location>
        <begin position="886"/>
        <end position="951"/>
    </location>
</feature>
<dbReference type="Pfam" id="PF13191">
    <property type="entry name" value="AAA_16"/>
    <property type="match status" value="1"/>
</dbReference>
<dbReference type="Proteomes" id="UP001163064">
    <property type="component" value="Unassembled WGS sequence"/>
</dbReference>
<comment type="caution">
    <text evidence="3">The sequence shown here is derived from an EMBL/GenBank/DDBJ whole genome shotgun (WGS) entry which is preliminary data.</text>
</comment>
<dbReference type="Pfam" id="PF00196">
    <property type="entry name" value="GerE"/>
    <property type="match status" value="1"/>
</dbReference>
<dbReference type="Gene3D" id="3.40.50.300">
    <property type="entry name" value="P-loop containing nucleotide triphosphate hydrolases"/>
    <property type="match status" value="1"/>
</dbReference>
<gene>
    <name evidence="3" type="ORF">OFY01_16805</name>
</gene>
<dbReference type="PROSITE" id="PS50043">
    <property type="entry name" value="HTH_LUXR_2"/>
    <property type="match status" value="1"/>
</dbReference>
<dbReference type="PRINTS" id="PR00038">
    <property type="entry name" value="HTHLUXR"/>
</dbReference>
<dbReference type="InterPro" id="IPR041664">
    <property type="entry name" value="AAA_16"/>
</dbReference>
<dbReference type="Gene3D" id="1.10.10.10">
    <property type="entry name" value="Winged helix-like DNA-binding domain superfamily/Winged helix DNA-binding domain"/>
    <property type="match status" value="1"/>
</dbReference>
<dbReference type="CDD" id="cd06170">
    <property type="entry name" value="LuxR_C_like"/>
    <property type="match status" value="1"/>
</dbReference>
<keyword evidence="4" id="KW-1185">Reference proteome</keyword>
<dbReference type="RefSeq" id="WP_266600705.1">
    <property type="nucleotide sequence ID" value="NZ_JAPHNL010000190.1"/>
</dbReference>
<feature type="region of interest" description="Disordered" evidence="1">
    <location>
        <begin position="79"/>
        <end position="101"/>
    </location>
</feature>
<evidence type="ECO:0000259" key="2">
    <source>
        <dbReference type="PROSITE" id="PS50043"/>
    </source>
</evidence>
<name>A0ABT3TWG1_9ACTN</name>
<dbReference type="InterPro" id="IPR036388">
    <property type="entry name" value="WH-like_DNA-bd_sf"/>
</dbReference>
<organism evidence="3 4">
    <name type="scientific">Streptomyces beihaiensis</name>
    <dbReference type="NCBI Taxonomy" id="2984495"/>
    <lineage>
        <taxon>Bacteria</taxon>
        <taxon>Bacillati</taxon>
        <taxon>Actinomycetota</taxon>
        <taxon>Actinomycetes</taxon>
        <taxon>Kitasatosporales</taxon>
        <taxon>Streptomycetaceae</taxon>
        <taxon>Streptomyces</taxon>
    </lineage>
</organism>
<reference evidence="3" key="1">
    <citation type="submission" date="2022-10" db="EMBL/GenBank/DDBJ databases">
        <title>Streptomyces beihaiensis sp. nov., a chitin degrading actinobacterium, isolated from shrimp pond soil.</title>
        <authorList>
            <person name="Xie J."/>
            <person name="Shen N."/>
        </authorList>
    </citation>
    <scope>NUCLEOTIDE SEQUENCE</scope>
    <source>
        <strain evidence="3">GXMU-J5</strain>
    </source>
</reference>
<proteinExistence type="predicted"/>
<dbReference type="SUPFAM" id="SSF46894">
    <property type="entry name" value="C-terminal effector domain of the bipartite response regulators"/>
    <property type="match status" value="1"/>
</dbReference>
<dbReference type="SMART" id="SM00421">
    <property type="entry name" value="HTH_LUXR"/>
    <property type="match status" value="1"/>
</dbReference>
<sequence length="967" mass="102549">MLLNREAQLSGLEAALARCGGGETVVALIEGAAGCGKTSLLSRLEQHARRSGALVLHAAGSAEATGLRHGVLRQLLHGLPRRPVPSQDPRQDPNQDPPLPSLQEFADALREAAEDTTVVVCVDDLQATDGPSLAYLLHLSSTVSDAPLLLALGRTCGADGPAGPEAHTELLRHDGFVRLRVGRLDARGSAELLARASGGRMPAEQALRLHRITGGNPLLLKAALSEHLASGPDAGAGKRPELASDGPFAQAAATCLRRGGAPARTAAVALAVLGEDATGERVAALARMTPSGVGEALDVLDETGLSSGLRLRHPALAAAVLGAMEPDERADWHLRAARILHECGEKAGAVAHQLLRARQSPEKEKRLGLGWAAPVLAEAARQALLDDDSGYAVDCLTLAARVSREPAERHRIALWLASVVRRTDPSAAERHLAEPLAALRAGELPQDACGLLARLLLTQGRIGQAAEALEQAERQRAAGAPGEDPLRALLAPPAAADGQAVLGTSSARGACAATVARVADTLWLPALRGDGESAVELPLKDTPLTHSTFDLLVQALRALVHDDRGDRAVVWCQKLQAEADRGRAPGWYASLGLLHAQALLRLGDLRGARREAAAAATAGEGRAGLLLFGILAAEITALSAMGHYDEAARRLEPPAPRELFTSVYALDHLRARGLYYLATHRYHAALAEFLDAGELARSWALDRPRQLPWRTDAAQALVRLGAHRRAERLVNEQLALPDARGPRVRGVSLRVLAATAPPAERPRLLSSAVKELRDCGDRLEHALALADLARALQLVGEGRRAGTIARRAWQLAADCGAEALCERILPGHGHGHGKGDKQGDGHGPADRHGPADGHGPADRHGPADGNRPADRHGDRRAMAQRPAAPAEEPVRQLTDSERRVASLAALGYTNREISAKLYITVSTVEQHLTCVYRKLNISRRHELPMDLRLDDAERRARHEAPCTRGSA</sequence>
<dbReference type="InterPro" id="IPR016032">
    <property type="entry name" value="Sig_transdc_resp-reg_C-effctor"/>
</dbReference>
<dbReference type="EMBL" id="JAPHNL010000190">
    <property type="protein sequence ID" value="MCX3061388.1"/>
    <property type="molecule type" value="Genomic_DNA"/>
</dbReference>
<evidence type="ECO:0000313" key="4">
    <source>
        <dbReference type="Proteomes" id="UP001163064"/>
    </source>
</evidence>
<dbReference type="InterPro" id="IPR000792">
    <property type="entry name" value="Tscrpt_reg_LuxR_C"/>
</dbReference>
<accession>A0ABT3TWG1</accession>
<evidence type="ECO:0000313" key="3">
    <source>
        <dbReference type="EMBL" id="MCX3061388.1"/>
    </source>
</evidence>
<protein>
    <submittedName>
        <fullName evidence="3">AAA family ATPase</fullName>
    </submittedName>
</protein>
<feature type="compositionally biased region" description="Basic and acidic residues" evidence="1">
    <location>
        <begin position="833"/>
        <end position="877"/>
    </location>
</feature>
<feature type="compositionally biased region" description="Low complexity" evidence="1">
    <location>
        <begin position="85"/>
        <end position="94"/>
    </location>
</feature>
<feature type="region of interest" description="Disordered" evidence="1">
    <location>
        <begin position="829"/>
        <end position="895"/>
    </location>
</feature>
<evidence type="ECO:0000256" key="1">
    <source>
        <dbReference type="SAM" id="MobiDB-lite"/>
    </source>
</evidence>
<dbReference type="InterPro" id="IPR027417">
    <property type="entry name" value="P-loop_NTPase"/>
</dbReference>